<keyword evidence="3 6" id="KW-0812">Transmembrane</keyword>
<name>A0A556A971_9BURK</name>
<feature type="transmembrane region" description="Helical" evidence="6">
    <location>
        <begin position="96"/>
        <end position="118"/>
    </location>
</feature>
<evidence type="ECO:0000256" key="5">
    <source>
        <dbReference type="ARBA" id="ARBA00023136"/>
    </source>
</evidence>
<gene>
    <name evidence="8" type="ORF">FOZ76_24080</name>
</gene>
<dbReference type="GO" id="GO:0020037">
    <property type="term" value="F:heme binding"/>
    <property type="evidence" value="ECO:0007669"/>
    <property type="project" value="TreeGrafter"/>
</dbReference>
<evidence type="ECO:0000259" key="7">
    <source>
        <dbReference type="Pfam" id="PF01292"/>
    </source>
</evidence>
<dbReference type="PANTHER" id="PTHR30485:SF2">
    <property type="entry name" value="BLL0597 PROTEIN"/>
    <property type="match status" value="1"/>
</dbReference>
<feature type="transmembrane region" description="Helical" evidence="6">
    <location>
        <begin position="203"/>
        <end position="222"/>
    </location>
</feature>
<dbReference type="GO" id="GO:0022904">
    <property type="term" value="P:respiratory electron transport chain"/>
    <property type="evidence" value="ECO:0007669"/>
    <property type="project" value="InterPro"/>
</dbReference>
<dbReference type="GO" id="GO:0005886">
    <property type="term" value="C:plasma membrane"/>
    <property type="evidence" value="ECO:0007669"/>
    <property type="project" value="UniProtKB-SubCell"/>
</dbReference>
<dbReference type="OrthoDB" id="196472at2"/>
<reference evidence="8 9" key="1">
    <citation type="submission" date="2019-07" db="EMBL/GenBank/DDBJ databases">
        <title>Qingshengfaniella alkalisoli gen. nov., sp. nov., isolated from saline soil.</title>
        <authorList>
            <person name="Xu L."/>
            <person name="Huang X.-X."/>
            <person name="Sun J.-Q."/>
        </authorList>
    </citation>
    <scope>NUCLEOTIDE SEQUENCE [LARGE SCALE GENOMIC DNA]</scope>
    <source>
        <strain evidence="8 9">DSM 27279</strain>
    </source>
</reference>
<evidence type="ECO:0000256" key="3">
    <source>
        <dbReference type="ARBA" id="ARBA00022692"/>
    </source>
</evidence>
<evidence type="ECO:0000256" key="2">
    <source>
        <dbReference type="ARBA" id="ARBA00022475"/>
    </source>
</evidence>
<keyword evidence="4 6" id="KW-1133">Transmembrane helix</keyword>
<feature type="transmembrane region" description="Helical" evidence="6">
    <location>
        <begin position="43"/>
        <end position="66"/>
    </location>
</feature>
<dbReference type="Proteomes" id="UP000318405">
    <property type="component" value="Unassembled WGS sequence"/>
</dbReference>
<dbReference type="RefSeq" id="WP_143950838.1">
    <property type="nucleotide sequence ID" value="NZ_BAABMB010000005.1"/>
</dbReference>
<evidence type="ECO:0000313" key="9">
    <source>
        <dbReference type="Proteomes" id="UP000318405"/>
    </source>
</evidence>
<feature type="transmembrane region" description="Helical" evidence="6">
    <location>
        <begin position="150"/>
        <end position="168"/>
    </location>
</feature>
<accession>A0A556A971</accession>
<protein>
    <submittedName>
        <fullName evidence="8">Cytochrome B</fullName>
    </submittedName>
</protein>
<organism evidence="8 9">
    <name type="scientific">Verticiella sediminum</name>
    <dbReference type="NCBI Taxonomy" id="1247510"/>
    <lineage>
        <taxon>Bacteria</taxon>
        <taxon>Pseudomonadati</taxon>
        <taxon>Pseudomonadota</taxon>
        <taxon>Betaproteobacteria</taxon>
        <taxon>Burkholderiales</taxon>
        <taxon>Alcaligenaceae</taxon>
        <taxon>Verticiella</taxon>
    </lineage>
</organism>
<dbReference type="PANTHER" id="PTHR30485">
    <property type="entry name" value="NI/FE-HYDROGENASE 1 B-TYPE CYTOCHROME SUBUNIT"/>
    <property type="match status" value="1"/>
</dbReference>
<dbReference type="InterPro" id="IPR051542">
    <property type="entry name" value="Hydrogenase_cytochrome"/>
</dbReference>
<dbReference type="InterPro" id="IPR011577">
    <property type="entry name" value="Cyt_b561_bac/Ni-Hgenase"/>
</dbReference>
<feature type="domain" description="Cytochrome b561 bacterial/Ni-hydrogenase" evidence="7">
    <location>
        <begin position="8"/>
        <end position="180"/>
    </location>
</feature>
<comment type="caution">
    <text evidence="8">The sequence shown here is derived from an EMBL/GenBank/DDBJ whole genome shotgun (WGS) entry which is preliminary data.</text>
</comment>
<dbReference type="GO" id="GO:0009055">
    <property type="term" value="F:electron transfer activity"/>
    <property type="evidence" value="ECO:0007669"/>
    <property type="project" value="InterPro"/>
</dbReference>
<keyword evidence="2" id="KW-1003">Cell membrane</keyword>
<evidence type="ECO:0000256" key="4">
    <source>
        <dbReference type="ARBA" id="ARBA00022989"/>
    </source>
</evidence>
<sequence>MAVNRVRVWDLPLRLFHWALAVCVTGSLVTATLGGFWMDYHLLFGYVALGLISFRLVWGCIGPATARFTNFVRGPRAILAYLRSGPETAPYGHNPLGGWSVLAMLCVLGVQAVTGLFADDGIFTQGPLAARASPGTVDFLTGWHLRLEPVIYTLLGLHLAAVAWHSLVRRHPLVRAMITGERPDTPGRDVPPTQDDARVRLRAAIVAAICAASVAGVVALGGSSL</sequence>
<keyword evidence="5 6" id="KW-0472">Membrane</keyword>
<feature type="transmembrane region" description="Helical" evidence="6">
    <location>
        <begin position="15"/>
        <end position="37"/>
    </location>
</feature>
<evidence type="ECO:0000256" key="6">
    <source>
        <dbReference type="SAM" id="Phobius"/>
    </source>
</evidence>
<dbReference type="Pfam" id="PF01292">
    <property type="entry name" value="Ni_hydr_CYTB"/>
    <property type="match status" value="1"/>
</dbReference>
<dbReference type="Gene3D" id="1.20.950.20">
    <property type="entry name" value="Transmembrane di-heme cytochromes, Chain C"/>
    <property type="match status" value="1"/>
</dbReference>
<dbReference type="SUPFAM" id="SSF81342">
    <property type="entry name" value="Transmembrane di-heme cytochromes"/>
    <property type="match status" value="1"/>
</dbReference>
<keyword evidence="9" id="KW-1185">Reference proteome</keyword>
<proteinExistence type="predicted"/>
<comment type="subcellular location">
    <subcellularLocation>
        <location evidence="1">Cell membrane</location>
        <topology evidence="1">Multi-pass membrane protein</topology>
    </subcellularLocation>
</comment>
<dbReference type="InterPro" id="IPR016174">
    <property type="entry name" value="Di-haem_cyt_TM"/>
</dbReference>
<dbReference type="EMBL" id="VLTJ01000041">
    <property type="protein sequence ID" value="TSH89434.1"/>
    <property type="molecule type" value="Genomic_DNA"/>
</dbReference>
<dbReference type="AlphaFoldDB" id="A0A556A971"/>
<evidence type="ECO:0000256" key="1">
    <source>
        <dbReference type="ARBA" id="ARBA00004651"/>
    </source>
</evidence>
<evidence type="ECO:0000313" key="8">
    <source>
        <dbReference type="EMBL" id="TSH89434.1"/>
    </source>
</evidence>